<dbReference type="InterPro" id="IPR033113">
    <property type="entry name" value="PLA2_histidine"/>
</dbReference>
<dbReference type="CDD" id="cd04704">
    <property type="entry name" value="PLA2_bee_venom_like"/>
    <property type="match status" value="1"/>
</dbReference>
<dbReference type="InterPro" id="IPR036444">
    <property type="entry name" value="PLipase_A2_dom_sf"/>
</dbReference>
<feature type="region of interest" description="Disordered" evidence="10">
    <location>
        <begin position="97"/>
        <end position="134"/>
    </location>
</feature>
<feature type="compositionally biased region" description="Basic residues" evidence="10">
    <location>
        <begin position="738"/>
        <end position="749"/>
    </location>
</feature>
<feature type="compositionally biased region" description="Basic and acidic residues" evidence="10">
    <location>
        <begin position="106"/>
        <end position="125"/>
    </location>
</feature>
<dbReference type="OrthoDB" id="6075074at2759"/>
<dbReference type="SUPFAM" id="SSF48619">
    <property type="entry name" value="Phospholipase A2, PLA2"/>
    <property type="match status" value="1"/>
</dbReference>
<dbReference type="InterPro" id="IPR016090">
    <property type="entry name" value="PLA2-like_dom"/>
</dbReference>
<keyword evidence="13" id="KW-1185">Reference proteome</keyword>
<feature type="region of interest" description="Disordered" evidence="10">
    <location>
        <begin position="292"/>
        <end position="317"/>
    </location>
</feature>
<dbReference type="Gene3D" id="1.20.90.10">
    <property type="entry name" value="Phospholipase A2 domain"/>
    <property type="match status" value="1"/>
</dbReference>
<feature type="region of interest" description="Disordered" evidence="10">
    <location>
        <begin position="587"/>
        <end position="612"/>
    </location>
</feature>
<dbReference type="GO" id="GO:0005576">
    <property type="term" value="C:extracellular region"/>
    <property type="evidence" value="ECO:0007669"/>
    <property type="project" value="UniProtKB-SubCell"/>
</dbReference>
<evidence type="ECO:0000256" key="9">
    <source>
        <dbReference type="ARBA" id="ARBA00023157"/>
    </source>
</evidence>
<feature type="region of interest" description="Disordered" evidence="10">
    <location>
        <begin position="720"/>
        <end position="749"/>
    </location>
</feature>
<evidence type="ECO:0000256" key="8">
    <source>
        <dbReference type="ARBA" id="ARBA00023098"/>
    </source>
</evidence>
<keyword evidence="8" id="KW-0443">Lipid metabolism</keyword>
<protein>
    <recommendedName>
        <fullName evidence="3">phospholipase A2</fullName>
        <ecNumber evidence="3">3.1.1.4</ecNumber>
    </recommendedName>
</protein>
<dbReference type="EC" id="3.1.1.4" evidence="3"/>
<dbReference type="EMBL" id="VCAZ01000085">
    <property type="protein sequence ID" value="TSQ46654.1"/>
    <property type="molecule type" value="Genomic_DNA"/>
</dbReference>
<keyword evidence="4" id="KW-0964">Secreted</keyword>
<organism evidence="12 13">
    <name type="scientific">Bagarius yarrelli</name>
    <name type="common">Goonch</name>
    <name type="synonym">Bagrus yarrelli</name>
    <dbReference type="NCBI Taxonomy" id="175774"/>
    <lineage>
        <taxon>Eukaryota</taxon>
        <taxon>Metazoa</taxon>
        <taxon>Chordata</taxon>
        <taxon>Craniata</taxon>
        <taxon>Vertebrata</taxon>
        <taxon>Euteleostomi</taxon>
        <taxon>Actinopterygii</taxon>
        <taxon>Neopterygii</taxon>
        <taxon>Teleostei</taxon>
        <taxon>Ostariophysi</taxon>
        <taxon>Siluriformes</taxon>
        <taxon>Sisoridae</taxon>
        <taxon>Sisorinae</taxon>
        <taxon>Bagarius</taxon>
    </lineage>
</organism>
<comment type="cofactor">
    <cofactor evidence="1">
        <name>Ca(2+)</name>
        <dbReference type="ChEBI" id="CHEBI:29108"/>
    </cofactor>
</comment>
<dbReference type="AlphaFoldDB" id="A0A556V006"/>
<feature type="domain" description="Phospholipase A2-like central" evidence="11">
    <location>
        <begin position="142"/>
        <end position="236"/>
    </location>
</feature>
<evidence type="ECO:0000256" key="5">
    <source>
        <dbReference type="ARBA" id="ARBA00022723"/>
    </source>
</evidence>
<dbReference type="GO" id="GO:0004623">
    <property type="term" value="F:phospholipase A2 activity"/>
    <property type="evidence" value="ECO:0007669"/>
    <property type="project" value="UniProtKB-EC"/>
</dbReference>
<sequence length="749" mass="83601">MFGPLSEKPAWLLSKSGHCCFVKCEAQSRWALGITPSLVAVVTVAGSAPRRVIRGNLERVKNEVTLEGDFANGQLSALEAEKDSPISYFQLNRTPCADPSSCHVELSPRKADDGKEKSKRQKTEDATSDTHTLRRSKRGFTYPGTLWCGAGNIADNYDQLGEFAETDKCCRTHDQCPHVIHAFSSRYSFTNFKWHSISHCDCDNTLKQCLRAVNDTSSRVVGQAFFNVIESPCFEFSLEEQCVERHWYGVCKRYDKVPVALIRESVPYDFGGIEVIDVLTIAPPKLKLNEVNSKQEEIQRSESSTQSSTLGSKNPALEKPSLTNVVTVAEDFIKVLATVSTSQSSSSNGGHTSETQALDKKRKKNVGKKKKAQKKGRGMGKGKKRKQNTSRFPKVNDSVTVALPANRAEDVINKKTYVGDSDGLDWVNKNNNFINSQFNSVRDIKHSNKMMRDEHLRTPATTTATHTMQQANIIKESRIQFKGLEYVQLISTVPATITSKQPTSIPEVAKKRQRHPMSLHVKGTLHYRMADNTAVSTNKSTSSAGPTTHTHISFSGEESLYNVESKHEKESAFNATTQNRPIVEAKRLRSRQKGRRKSRKLYSPSSPIDALTTEKSNDTTLTVFPFPKSQSVLQRLQSNRPKNMTEKPLTIVSGKIRIKTLKGTRVKKIAQQAMGAFKEEQEFPSIINTNTSMSSAVTDLSEASTGLSVSRLQTITPSLKPLKIQTSKRRKSEERNEKIKRKNKDIKQV</sequence>
<feature type="compositionally biased region" description="Basic residues" evidence="10">
    <location>
        <begin position="360"/>
        <end position="388"/>
    </location>
</feature>
<dbReference type="GO" id="GO:0050482">
    <property type="term" value="P:arachidonate secretion"/>
    <property type="evidence" value="ECO:0007669"/>
    <property type="project" value="InterPro"/>
</dbReference>
<dbReference type="PANTHER" id="PTHR12253">
    <property type="entry name" value="RH14732P"/>
    <property type="match status" value="1"/>
</dbReference>
<keyword evidence="5" id="KW-0479">Metal-binding</keyword>
<gene>
    <name evidence="12" type="ORF">Baya_11364</name>
</gene>
<keyword evidence="6" id="KW-0378">Hydrolase</keyword>
<keyword evidence="7" id="KW-0106">Calcium</keyword>
<feature type="region of interest" description="Disordered" evidence="10">
    <location>
        <begin position="340"/>
        <end position="397"/>
    </location>
</feature>
<evidence type="ECO:0000256" key="1">
    <source>
        <dbReference type="ARBA" id="ARBA00001913"/>
    </source>
</evidence>
<evidence type="ECO:0000313" key="12">
    <source>
        <dbReference type="EMBL" id="TSQ46654.1"/>
    </source>
</evidence>
<evidence type="ECO:0000256" key="2">
    <source>
        <dbReference type="ARBA" id="ARBA00004613"/>
    </source>
</evidence>
<dbReference type="PROSITE" id="PS00118">
    <property type="entry name" value="PA2_HIS"/>
    <property type="match status" value="1"/>
</dbReference>
<comment type="subcellular location">
    <subcellularLocation>
        <location evidence="2">Secreted</location>
    </subcellularLocation>
</comment>
<name>A0A556V006_BAGYA</name>
<dbReference type="Proteomes" id="UP000319801">
    <property type="component" value="Unassembled WGS sequence"/>
</dbReference>
<dbReference type="FunFam" id="1.20.90.10:FF:000002">
    <property type="entry name" value="Phospholipase A2 group III"/>
    <property type="match status" value="1"/>
</dbReference>
<feature type="compositionally biased region" description="Low complexity" evidence="10">
    <location>
        <begin position="340"/>
        <end position="355"/>
    </location>
</feature>
<reference evidence="12 13" key="1">
    <citation type="journal article" date="2019" name="Genome Biol. Evol.">
        <title>Whole-Genome Sequencing of the Giant Devil Catfish, Bagarius yarrelli.</title>
        <authorList>
            <person name="Jiang W."/>
            <person name="Lv Y."/>
            <person name="Cheng L."/>
            <person name="Yang K."/>
            <person name="Chao B."/>
            <person name="Wang X."/>
            <person name="Li Y."/>
            <person name="Pan X."/>
            <person name="You X."/>
            <person name="Zhang Y."/>
            <person name="Yang J."/>
            <person name="Li J."/>
            <person name="Zhang X."/>
            <person name="Liu S."/>
            <person name="Sun C."/>
            <person name="Yang J."/>
            <person name="Shi Q."/>
        </authorList>
    </citation>
    <scope>NUCLEOTIDE SEQUENCE [LARGE SCALE GENOMIC DNA]</scope>
    <source>
        <strain evidence="12">JWS20170419001</strain>
        <tissue evidence="12">Muscle</tissue>
    </source>
</reference>
<evidence type="ECO:0000256" key="4">
    <source>
        <dbReference type="ARBA" id="ARBA00022525"/>
    </source>
</evidence>
<dbReference type="GO" id="GO:0006644">
    <property type="term" value="P:phospholipid metabolic process"/>
    <property type="evidence" value="ECO:0007669"/>
    <property type="project" value="InterPro"/>
</dbReference>
<evidence type="ECO:0000259" key="11">
    <source>
        <dbReference type="Pfam" id="PF05826"/>
    </source>
</evidence>
<dbReference type="Pfam" id="PF05826">
    <property type="entry name" value="Phospholip_A2_2"/>
    <property type="match status" value="1"/>
</dbReference>
<comment type="caution">
    <text evidence="12">The sequence shown here is derived from an EMBL/GenBank/DDBJ whole genome shotgun (WGS) entry which is preliminary data.</text>
</comment>
<evidence type="ECO:0000256" key="3">
    <source>
        <dbReference type="ARBA" id="ARBA00013278"/>
    </source>
</evidence>
<evidence type="ECO:0000256" key="6">
    <source>
        <dbReference type="ARBA" id="ARBA00022801"/>
    </source>
</evidence>
<dbReference type="GO" id="GO:0046872">
    <property type="term" value="F:metal ion binding"/>
    <property type="evidence" value="ECO:0007669"/>
    <property type="project" value="UniProtKB-KW"/>
</dbReference>
<accession>A0A556V006</accession>
<feature type="compositionally biased region" description="Basic residues" evidence="10">
    <location>
        <begin position="588"/>
        <end position="600"/>
    </location>
</feature>
<evidence type="ECO:0000313" key="13">
    <source>
        <dbReference type="Proteomes" id="UP000319801"/>
    </source>
</evidence>
<evidence type="ECO:0000256" key="10">
    <source>
        <dbReference type="SAM" id="MobiDB-lite"/>
    </source>
</evidence>
<keyword evidence="9" id="KW-1015">Disulfide bond</keyword>
<evidence type="ECO:0000256" key="7">
    <source>
        <dbReference type="ARBA" id="ARBA00022837"/>
    </source>
</evidence>
<proteinExistence type="predicted"/>